<dbReference type="InterPro" id="IPR011205">
    <property type="entry name" value="UCP015417_vWA"/>
</dbReference>
<evidence type="ECO:0000313" key="4">
    <source>
        <dbReference type="Proteomes" id="UP001595916"/>
    </source>
</evidence>
<comment type="caution">
    <text evidence="3">The sequence shown here is derived from an EMBL/GenBank/DDBJ whole genome shotgun (WGS) entry which is preliminary data.</text>
</comment>
<protein>
    <submittedName>
        <fullName evidence="3">DUF2828 family protein</fullName>
    </submittedName>
</protein>
<keyword evidence="4" id="KW-1185">Reference proteome</keyword>
<dbReference type="Pfam" id="PF25043">
    <property type="entry name" value="DUF7788"/>
    <property type="match status" value="1"/>
</dbReference>
<dbReference type="SUPFAM" id="SSF53300">
    <property type="entry name" value="vWA-like"/>
    <property type="match status" value="1"/>
</dbReference>
<dbReference type="Proteomes" id="UP001595916">
    <property type="component" value="Unassembled WGS sequence"/>
</dbReference>
<dbReference type="EMBL" id="JBHSHL010000030">
    <property type="protein sequence ID" value="MFC4805018.1"/>
    <property type="molecule type" value="Genomic_DNA"/>
</dbReference>
<name>A0ABV9QLD2_9FIRM</name>
<evidence type="ECO:0000259" key="2">
    <source>
        <dbReference type="Pfam" id="PF25043"/>
    </source>
</evidence>
<dbReference type="InterPro" id="IPR058580">
    <property type="entry name" value="DUF2828"/>
</dbReference>
<dbReference type="PANTHER" id="PTHR31373">
    <property type="entry name" value="OS06G0652100 PROTEIN"/>
    <property type="match status" value="1"/>
</dbReference>
<reference evidence="4" key="1">
    <citation type="journal article" date="2019" name="Int. J. Syst. Evol. Microbiol.">
        <title>The Global Catalogue of Microorganisms (GCM) 10K type strain sequencing project: providing services to taxonomists for standard genome sequencing and annotation.</title>
        <authorList>
            <consortium name="The Broad Institute Genomics Platform"/>
            <consortium name="The Broad Institute Genome Sequencing Center for Infectious Disease"/>
            <person name="Wu L."/>
            <person name="Ma J."/>
        </authorList>
    </citation>
    <scope>NUCLEOTIDE SEQUENCE [LARGE SCALE GENOMIC DNA]</scope>
    <source>
        <strain evidence="4">CCUG 46385</strain>
    </source>
</reference>
<feature type="domain" description="DUF2828" evidence="1">
    <location>
        <begin position="182"/>
        <end position="279"/>
    </location>
</feature>
<feature type="domain" description="DUF2828" evidence="1">
    <location>
        <begin position="19"/>
        <end position="101"/>
    </location>
</feature>
<dbReference type="PANTHER" id="PTHR31373:SF27">
    <property type="entry name" value="TROVE DOMAIN-CONTAINING PROTEIN"/>
    <property type="match status" value="1"/>
</dbReference>
<dbReference type="InterPro" id="IPR036465">
    <property type="entry name" value="vWFA_dom_sf"/>
</dbReference>
<dbReference type="Pfam" id="PF11443">
    <property type="entry name" value="DUF2828"/>
    <property type="match status" value="2"/>
</dbReference>
<gene>
    <name evidence="3" type="ORF">ACFO4R_07980</name>
</gene>
<organism evidence="3 4">
    <name type="scientific">Filifactor villosus</name>
    <dbReference type="NCBI Taxonomy" id="29374"/>
    <lineage>
        <taxon>Bacteria</taxon>
        <taxon>Bacillati</taxon>
        <taxon>Bacillota</taxon>
        <taxon>Clostridia</taxon>
        <taxon>Peptostreptococcales</taxon>
        <taxon>Filifactoraceae</taxon>
        <taxon>Filifactor</taxon>
    </lineage>
</organism>
<evidence type="ECO:0000313" key="3">
    <source>
        <dbReference type="EMBL" id="MFC4805018.1"/>
    </source>
</evidence>
<accession>A0ABV9QLD2</accession>
<evidence type="ECO:0000259" key="1">
    <source>
        <dbReference type="Pfam" id="PF11443"/>
    </source>
</evidence>
<dbReference type="Gene3D" id="3.40.50.410">
    <property type="entry name" value="von Willebrand factor, type A domain"/>
    <property type="match status" value="1"/>
</dbReference>
<proteinExistence type="predicted"/>
<dbReference type="RefSeq" id="WP_379788557.1">
    <property type="nucleotide sequence ID" value="NZ_JBHSHL010000030.1"/>
</dbReference>
<dbReference type="InterPro" id="IPR056690">
    <property type="entry name" value="DUF7788"/>
</dbReference>
<feature type="domain" description="DUF7788" evidence="2">
    <location>
        <begin position="292"/>
        <end position="474"/>
    </location>
</feature>
<sequence>MKTMELLRTELKTSPFALTENGDPAYTSTLNANLDFFALVGGMRFNPKKVRELFARSLSEDYSTAIKNLFYTRDIRGGMGERRSFRVCFRYLCDLYPADAATLFPFVVEYGRFDDLFEARDTKAEGAMIDFVRRQLERDIESFQRDGSTSLLPKWLPSINASNRKIVNTALFFCKKLGYSKQDYRKLLSSLRRGKIIENRLREKDYSFDYSCVPSQAMHKYRKAFERNDLERYRQYVQDALEGVETVNTETLFPYQIIKDYEIYSTQEPSDLVKKSMQMKWDSLPRNADASNTIVVRDGSGSMTCCNALPLYMATSLAILFSEQLTGEFKNRFITFSSHPQLIELPDSAPLWRKLELCYQQNDCSNTDISKVYDLIYRTSLKVQDPEDFIKRVVIISDMEFDSGVKNIPTYEIMKEKFEKAGLPLPEIVYWNVAARGIRFPANKNHPNIRFLSGSSVHVLKALLNNETVSAVDLMYKALQKYEKTTEGLQKR</sequence>